<reference evidence="4" key="1">
    <citation type="submission" date="2011-05" db="EMBL/GenBank/DDBJ databases">
        <authorList>
            <person name="Richards S.R."/>
            <person name="Qu J."/>
            <person name="Jiang H."/>
            <person name="Jhangiani S.N."/>
            <person name="Agravi P."/>
            <person name="Goodspeed R."/>
            <person name="Gross S."/>
            <person name="Mandapat C."/>
            <person name="Jackson L."/>
            <person name="Mathew T."/>
            <person name="Pu L."/>
            <person name="Thornton R."/>
            <person name="Saada N."/>
            <person name="Wilczek-Boney K.B."/>
            <person name="Lee S."/>
            <person name="Kovar C."/>
            <person name="Wu Y."/>
            <person name="Scherer S.E."/>
            <person name="Worley K.C."/>
            <person name="Muzny D.M."/>
            <person name="Gibbs R."/>
        </authorList>
    </citation>
    <scope>NUCLEOTIDE SEQUENCE</scope>
    <source>
        <strain evidence="4">Brora</strain>
    </source>
</reference>
<dbReference type="Proteomes" id="UP000014500">
    <property type="component" value="Unassembled WGS sequence"/>
</dbReference>
<accession>T1ING9</accession>
<dbReference type="EnsemblMetazoa" id="SMAR002546-RA">
    <property type="protein sequence ID" value="SMAR002546-PA"/>
    <property type="gene ID" value="SMAR002546"/>
</dbReference>
<dbReference type="AlphaFoldDB" id="T1ING9"/>
<feature type="domain" description="Rho-GAP" evidence="2">
    <location>
        <begin position="1"/>
        <end position="223"/>
    </location>
</feature>
<sequence>MACFACGRQPSGAYPGIKYGKPLKEIYTEGANIHPYVEGLIRHAVTQKTNISLPATVTTRSLKKLRKTLKKPSDGLDFNRLRVSGHLALASVKDILDRLPAPLLVKNWQTATNWSKITKEIQYSSETLEDEDDDVSTDQQAANINKIKLALQSMDQVDLLMLKYVVALIKVLASDEVSVRPQRLIPLCAYYAEVLVSNKNRKLELKNVIKSLEYIVSNADEIFDCTVEELLVATKDHEKEKKVPEMTAWPPSALTLPTDMSLAASMAAERASDRSATSVSQRARSVSSAEPRKKSSKADYVDLAQQLAQVSYSATQPKKPFLPTQEQDEEDDDSLPRICITGHIPKGIYLSQTSSKLTDNASIFTDPGSISIKGLDVNDERLRENDVWNYLVDNMEQQISEARASLRYFPNLI</sequence>
<dbReference type="InterPro" id="IPR008936">
    <property type="entry name" value="Rho_GTPase_activation_prot"/>
</dbReference>
<feature type="region of interest" description="Disordered" evidence="1">
    <location>
        <begin position="265"/>
        <end position="298"/>
    </location>
</feature>
<dbReference type="Gene3D" id="1.10.555.10">
    <property type="entry name" value="Rho GTPase activation protein"/>
    <property type="match status" value="1"/>
</dbReference>
<organism evidence="3 4">
    <name type="scientific">Strigamia maritima</name>
    <name type="common">European centipede</name>
    <name type="synonym">Geophilus maritimus</name>
    <dbReference type="NCBI Taxonomy" id="126957"/>
    <lineage>
        <taxon>Eukaryota</taxon>
        <taxon>Metazoa</taxon>
        <taxon>Ecdysozoa</taxon>
        <taxon>Arthropoda</taxon>
        <taxon>Myriapoda</taxon>
        <taxon>Chilopoda</taxon>
        <taxon>Pleurostigmophora</taxon>
        <taxon>Geophilomorpha</taxon>
        <taxon>Linotaeniidae</taxon>
        <taxon>Strigamia</taxon>
    </lineage>
</organism>
<evidence type="ECO:0000259" key="2">
    <source>
        <dbReference type="PROSITE" id="PS50238"/>
    </source>
</evidence>
<dbReference type="PROSITE" id="PS50238">
    <property type="entry name" value="RHOGAP"/>
    <property type="match status" value="1"/>
</dbReference>
<dbReference type="InterPro" id="IPR000198">
    <property type="entry name" value="RhoGAP_dom"/>
</dbReference>
<feature type="compositionally biased region" description="Low complexity" evidence="1">
    <location>
        <begin position="274"/>
        <end position="289"/>
    </location>
</feature>
<reference evidence="3" key="2">
    <citation type="submission" date="2015-02" db="UniProtKB">
        <authorList>
            <consortium name="EnsemblMetazoa"/>
        </authorList>
    </citation>
    <scope>IDENTIFICATION</scope>
</reference>
<evidence type="ECO:0000313" key="3">
    <source>
        <dbReference type="EnsemblMetazoa" id="SMAR002546-PA"/>
    </source>
</evidence>
<evidence type="ECO:0000313" key="4">
    <source>
        <dbReference type="Proteomes" id="UP000014500"/>
    </source>
</evidence>
<proteinExistence type="predicted"/>
<dbReference type="EMBL" id="JH431174">
    <property type="status" value="NOT_ANNOTATED_CDS"/>
    <property type="molecule type" value="Genomic_DNA"/>
</dbReference>
<evidence type="ECO:0000256" key="1">
    <source>
        <dbReference type="SAM" id="MobiDB-lite"/>
    </source>
</evidence>
<dbReference type="HOGENOM" id="CLU_666196_0_0_1"/>
<dbReference type="GO" id="GO:0007165">
    <property type="term" value="P:signal transduction"/>
    <property type="evidence" value="ECO:0007669"/>
    <property type="project" value="InterPro"/>
</dbReference>
<keyword evidence="4" id="KW-1185">Reference proteome</keyword>
<name>T1ING9_STRMM</name>
<protein>
    <recommendedName>
        <fullName evidence="2">Rho-GAP domain-containing protein</fullName>
    </recommendedName>
</protein>